<dbReference type="Proteomes" id="UP001054837">
    <property type="component" value="Unassembled WGS sequence"/>
</dbReference>
<dbReference type="AlphaFoldDB" id="A0AAV4UYN3"/>
<comment type="caution">
    <text evidence="1">The sequence shown here is derived from an EMBL/GenBank/DDBJ whole genome shotgun (WGS) entry which is preliminary data.</text>
</comment>
<proteinExistence type="predicted"/>
<organism evidence="1 2">
    <name type="scientific">Caerostris darwini</name>
    <dbReference type="NCBI Taxonomy" id="1538125"/>
    <lineage>
        <taxon>Eukaryota</taxon>
        <taxon>Metazoa</taxon>
        <taxon>Ecdysozoa</taxon>
        <taxon>Arthropoda</taxon>
        <taxon>Chelicerata</taxon>
        <taxon>Arachnida</taxon>
        <taxon>Araneae</taxon>
        <taxon>Araneomorphae</taxon>
        <taxon>Entelegynae</taxon>
        <taxon>Araneoidea</taxon>
        <taxon>Araneidae</taxon>
        <taxon>Caerostris</taxon>
    </lineage>
</organism>
<accession>A0AAV4UYN3</accession>
<protein>
    <submittedName>
        <fullName evidence="1">Uncharacterized protein</fullName>
    </submittedName>
</protein>
<evidence type="ECO:0000313" key="1">
    <source>
        <dbReference type="EMBL" id="GIY62445.1"/>
    </source>
</evidence>
<keyword evidence="2" id="KW-1185">Reference proteome</keyword>
<gene>
    <name evidence="1" type="ORF">CDAR_50651</name>
</gene>
<name>A0AAV4UYN3_9ARAC</name>
<evidence type="ECO:0000313" key="2">
    <source>
        <dbReference type="Proteomes" id="UP001054837"/>
    </source>
</evidence>
<sequence length="163" mass="18692">MSKPFAQHQNKGYKKSFHSSKSNFECRLCKELQKGKNVLPRARRGSMPKGGICAVSPLGHASVKNSKDRLSRPWHHAKGSFNHRRYPASDTPFPIIHTTPPHSLREKRKIKRPIFIFDSRRLNEYHAGAIRIGITNSECEIGLVGIHPLNWLEEIVILYQTHH</sequence>
<dbReference type="EMBL" id="BPLQ01012086">
    <property type="protein sequence ID" value="GIY62445.1"/>
    <property type="molecule type" value="Genomic_DNA"/>
</dbReference>
<reference evidence="1 2" key="1">
    <citation type="submission" date="2021-06" db="EMBL/GenBank/DDBJ databases">
        <title>Caerostris darwini draft genome.</title>
        <authorList>
            <person name="Kono N."/>
            <person name="Arakawa K."/>
        </authorList>
    </citation>
    <scope>NUCLEOTIDE SEQUENCE [LARGE SCALE GENOMIC DNA]</scope>
</reference>